<evidence type="ECO:0000256" key="5">
    <source>
        <dbReference type="ARBA" id="ARBA00022691"/>
    </source>
</evidence>
<feature type="coiled-coil region" evidence="7">
    <location>
        <begin position="649"/>
        <end position="736"/>
    </location>
</feature>
<dbReference type="KEGG" id="fwa:DCMF_00835"/>
<dbReference type="Proteomes" id="UP000323521">
    <property type="component" value="Chromosome"/>
</dbReference>
<keyword evidence="6" id="KW-0145">Chemotaxis</keyword>
<feature type="active site" evidence="6">
    <location>
        <position position="24"/>
    </location>
</feature>
<evidence type="ECO:0000256" key="2">
    <source>
        <dbReference type="ARBA" id="ARBA00012534"/>
    </source>
</evidence>
<dbReference type="InterPro" id="IPR000700">
    <property type="entry name" value="PAS-assoc_C"/>
</dbReference>
<dbReference type="InterPro" id="IPR022641">
    <property type="entry name" value="CheR_N"/>
</dbReference>
<evidence type="ECO:0000256" key="8">
    <source>
        <dbReference type="SAM" id="MobiDB-lite"/>
    </source>
</evidence>
<dbReference type="Pfam" id="PF13596">
    <property type="entry name" value="PAS_10"/>
    <property type="match status" value="1"/>
</dbReference>
<evidence type="ECO:0000256" key="3">
    <source>
        <dbReference type="ARBA" id="ARBA00022603"/>
    </source>
</evidence>
<dbReference type="PROSITE" id="PS50123">
    <property type="entry name" value="CHER"/>
    <property type="match status" value="1"/>
</dbReference>
<accession>A0A3G1KM72</accession>
<evidence type="ECO:0000259" key="10">
    <source>
        <dbReference type="PROSITE" id="PS50122"/>
    </source>
</evidence>
<dbReference type="RefSeq" id="WP_214658999.1">
    <property type="nucleotide sequence ID" value="NZ_CP017634.1"/>
</dbReference>
<dbReference type="Pfam" id="PF01739">
    <property type="entry name" value="CheR"/>
    <property type="match status" value="1"/>
</dbReference>
<feature type="domain" description="PAC" evidence="9">
    <location>
        <begin position="806"/>
        <end position="856"/>
    </location>
</feature>
<dbReference type="SUPFAM" id="SSF47757">
    <property type="entry name" value="Chemotaxis receptor methyltransferase CheR, N-terminal domain"/>
    <property type="match status" value="1"/>
</dbReference>
<feature type="region of interest" description="Disordered" evidence="8">
    <location>
        <begin position="885"/>
        <end position="906"/>
    </location>
</feature>
<dbReference type="Pfam" id="PF01339">
    <property type="entry name" value="CheB_methylest"/>
    <property type="match status" value="1"/>
</dbReference>
<feature type="active site" evidence="6">
    <location>
        <position position="51"/>
    </location>
</feature>
<dbReference type="CDD" id="cd16434">
    <property type="entry name" value="CheB-CheR_fusion"/>
    <property type="match status" value="1"/>
</dbReference>
<keyword evidence="7" id="KW-0175">Coiled coil</keyword>
<evidence type="ECO:0000256" key="7">
    <source>
        <dbReference type="SAM" id="Coils"/>
    </source>
</evidence>
<keyword evidence="3" id="KW-0489">Methyltransferase</keyword>
<protein>
    <recommendedName>
        <fullName evidence="2">protein-glutamate O-methyltransferase</fullName>
        <ecNumber evidence="2">2.1.1.80</ecNumber>
    </recommendedName>
</protein>
<dbReference type="InterPro" id="IPR000673">
    <property type="entry name" value="Sig_transdc_resp-reg_Me-estase"/>
</dbReference>
<feature type="active site" evidence="6">
    <location>
        <position position="143"/>
    </location>
</feature>
<evidence type="ECO:0000256" key="6">
    <source>
        <dbReference type="PROSITE-ProRule" id="PRU00050"/>
    </source>
</evidence>
<evidence type="ECO:0000313" key="13">
    <source>
        <dbReference type="Proteomes" id="UP000323521"/>
    </source>
</evidence>
<dbReference type="InterPro" id="IPR035909">
    <property type="entry name" value="CheB_C"/>
</dbReference>
<dbReference type="GO" id="GO:0005737">
    <property type="term" value="C:cytoplasm"/>
    <property type="evidence" value="ECO:0007669"/>
    <property type="project" value="InterPro"/>
</dbReference>
<gene>
    <name evidence="12" type="ORF">DCMF_00835</name>
</gene>
<evidence type="ECO:0000313" key="12">
    <source>
        <dbReference type="EMBL" id="ATW23530.1"/>
    </source>
</evidence>
<feature type="domain" description="CheB-type methylesterase" evidence="10">
    <location>
        <begin position="12"/>
        <end position="201"/>
    </location>
</feature>
<evidence type="ECO:0000256" key="1">
    <source>
        <dbReference type="ARBA" id="ARBA00001541"/>
    </source>
</evidence>
<dbReference type="GO" id="GO:0006935">
    <property type="term" value="P:chemotaxis"/>
    <property type="evidence" value="ECO:0007669"/>
    <property type="project" value="UniProtKB-UniRule"/>
</dbReference>
<dbReference type="Gene3D" id="3.40.50.150">
    <property type="entry name" value="Vaccinia Virus protein VP39"/>
    <property type="match status" value="1"/>
</dbReference>
<keyword evidence="6" id="KW-0378">Hydrolase</keyword>
<dbReference type="InterPro" id="IPR000780">
    <property type="entry name" value="CheR_MeTrfase"/>
</dbReference>
<dbReference type="GO" id="GO:0000156">
    <property type="term" value="F:phosphorelay response regulator activity"/>
    <property type="evidence" value="ECO:0007669"/>
    <property type="project" value="InterPro"/>
</dbReference>
<dbReference type="InterPro" id="IPR022642">
    <property type="entry name" value="CheR_C"/>
</dbReference>
<organism evidence="12 13">
    <name type="scientific">Formimonas warabiya</name>
    <dbReference type="NCBI Taxonomy" id="1761012"/>
    <lineage>
        <taxon>Bacteria</taxon>
        <taxon>Bacillati</taxon>
        <taxon>Bacillota</taxon>
        <taxon>Clostridia</taxon>
        <taxon>Eubacteriales</taxon>
        <taxon>Peptococcaceae</taxon>
        <taxon>Candidatus Formimonas</taxon>
    </lineage>
</organism>
<dbReference type="PROSITE" id="PS50113">
    <property type="entry name" value="PAC"/>
    <property type="match status" value="1"/>
</dbReference>
<dbReference type="InterPro" id="IPR036804">
    <property type="entry name" value="CheR_N_sf"/>
</dbReference>
<dbReference type="InterPro" id="IPR050903">
    <property type="entry name" value="Bact_Chemotaxis_MeTrfase"/>
</dbReference>
<dbReference type="SMART" id="SM00138">
    <property type="entry name" value="MeTrc"/>
    <property type="match status" value="1"/>
</dbReference>
<dbReference type="Gene3D" id="1.10.155.10">
    <property type="entry name" value="Chemotaxis receptor methyltransferase CheR, N-terminal domain"/>
    <property type="match status" value="1"/>
</dbReference>
<keyword evidence="13" id="KW-1185">Reference proteome</keyword>
<dbReference type="Pfam" id="PF03705">
    <property type="entry name" value="CheR_N"/>
    <property type="match status" value="1"/>
</dbReference>
<dbReference type="AlphaFoldDB" id="A0A3G1KM72"/>
<dbReference type="PANTHER" id="PTHR24422">
    <property type="entry name" value="CHEMOTAXIS PROTEIN METHYLTRANSFERASE"/>
    <property type="match status" value="1"/>
</dbReference>
<dbReference type="EMBL" id="CP017634">
    <property type="protein sequence ID" value="ATW23530.1"/>
    <property type="molecule type" value="Genomic_DNA"/>
</dbReference>
<dbReference type="PROSITE" id="PS50122">
    <property type="entry name" value="CHEB"/>
    <property type="match status" value="1"/>
</dbReference>
<feature type="coiled-coil region" evidence="7">
    <location>
        <begin position="851"/>
        <end position="878"/>
    </location>
</feature>
<dbReference type="Gene3D" id="3.40.50.180">
    <property type="entry name" value="Methylesterase CheB, C-terminal domain"/>
    <property type="match status" value="1"/>
</dbReference>
<comment type="catalytic activity">
    <reaction evidence="1">
        <text>L-glutamyl-[protein] + S-adenosyl-L-methionine = [protein]-L-glutamate 5-O-methyl ester + S-adenosyl-L-homocysteine</text>
        <dbReference type="Rhea" id="RHEA:24452"/>
        <dbReference type="Rhea" id="RHEA-COMP:10208"/>
        <dbReference type="Rhea" id="RHEA-COMP:10311"/>
        <dbReference type="ChEBI" id="CHEBI:29973"/>
        <dbReference type="ChEBI" id="CHEBI:57856"/>
        <dbReference type="ChEBI" id="CHEBI:59789"/>
        <dbReference type="ChEBI" id="CHEBI:82795"/>
        <dbReference type="EC" id="2.1.1.80"/>
    </reaction>
</comment>
<dbReference type="InterPro" id="IPR029063">
    <property type="entry name" value="SAM-dependent_MTases_sf"/>
</dbReference>
<dbReference type="SUPFAM" id="SSF53335">
    <property type="entry name" value="S-adenosyl-L-methionine-dependent methyltransferases"/>
    <property type="match status" value="1"/>
</dbReference>
<reference evidence="12 13" key="1">
    <citation type="submission" date="2016-10" db="EMBL/GenBank/DDBJ databases">
        <title>Complete Genome Sequence of Peptococcaceae strain DCMF.</title>
        <authorList>
            <person name="Edwards R.J."/>
            <person name="Holland S.I."/>
            <person name="Deshpande N.P."/>
            <person name="Wong Y.K."/>
            <person name="Ertan H."/>
            <person name="Manefield M."/>
            <person name="Russell T.L."/>
            <person name="Lee M.J."/>
        </authorList>
    </citation>
    <scope>NUCLEOTIDE SEQUENCE [LARGE SCALE GENOMIC DNA]</scope>
    <source>
        <strain evidence="12 13">DCMF</strain>
    </source>
</reference>
<dbReference type="SUPFAM" id="SSF52738">
    <property type="entry name" value="Methylesterase CheB, C-terminal domain"/>
    <property type="match status" value="1"/>
</dbReference>
<dbReference type="GO" id="GO:0032259">
    <property type="term" value="P:methylation"/>
    <property type="evidence" value="ECO:0007669"/>
    <property type="project" value="UniProtKB-KW"/>
</dbReference>
<dbReference type="Gene3D" id="3.30.450.20">
    <property type="entry name" value="PAS domain"/>
    <property type="match status" value="1"/>
</dbReference>
<dbReference type="Gene3D" id="1.10.287.620">
    <property type="entry name" value="Helix Hairpins"/>
    <property type="match status" value="1"/>
</dbReference>
<evidence type="ECO:0000256" key="4">
    <source>
        <dbReference type="ARBA" id="ARBA00022679"/>
    </source>
</evidence>
<dbReference type="GO" id="GO:0008984">
    <property type="term" value="F:protein-glutamate methylesterase activity"/>
    <property type="evidence" value="ECO:0007669"/>
    <property type="project" value="InterPro"/>
</dbReference>
<keyword evidence="5" id="KW-0949">S-adenosyl-L-methionine</keyword>
<keyword evidence="4" id="KW-0808">Transferase</keyword>
<sequence length="906" mass="101301">MEENKRFDQEPAQTDFPIIGIGASAGGLEALTAFLGNVPQNSGLAFVVVQHLDPTHNGILVELLQRAATMKVVQVKENTPIQPDCVYVIPPGKEMSITHRVLNLSDYPGPHALNLPIDFFFRSLADDRQEKSVGVILSGTGTDGTSGLKAIKEKGGTVFIQEPSSAKFDGMPRSAIEAGLADVVSPAETLPSKIISFLEHKPFVESADRDQADQDLNSFNHIMSMLRSQTGHDFSFYKTNTVNRRIERRMGIHQLDKIADYVRFLQENPQDLKLLFKELLIGVTSFFREQAEWELLKDKVIPALLAERAPSQPLRAWVSGCATGEEAYSLAIVFKEVLDRLKLTKDFSMQIFATDLDRDAIDKAREGVFPLGIAEEMSLERLNRYFVKVGHGYQVAKTIRDMIIFAQQNMIKDPPFTKMDILICRNLLIYLTPEMQKKLIPLFHYSLNSGGFLFLGSAETIGNFSNLFEPLDRKSRLFRRLHSLLPLEPVEFPAPYAPAQSAVAPPARTIQNIQLLADKMILQNYAPPTVLVNTKGDILYITGRTGKYLEPAAGKVNWNIFAMAREGLNYELNNLFQKALRQKEPVTLKNAVVVNEGGQQTVDITVNPLKEPEAMHGMVLIVFTDAVTPNMIKTSDTTATDKTGPTGSILAGSERERELERELMQARQEWQAASTAMQIAHEELKSANEELQSSNEELQSTNEELTTTKEEIQSLNEELKTVNYELQAKVEELSLANNDMKNLLDSTEIATLFLDNALRVKRFTSQMSVVSKLISSDTGRPITDIASDLFYPELTKDVREVLRTLNTVEKQVLAENGYWFNARILPYRTLTDKIDGVVITFVNITESKVLEAELRKTKAALEQRILDQDEELVQVKDRLLDEVQKGQREAAAGKDPGRSEKSGGTP</sequence>
<feature type="domain" description="CheR-type methyltransferase" evidence="11">
    <location>
        <begin position="219"/>
        <end position="469"/>
    </location>
</feature>
<proteinExistence type="predicted"/>
<dbReference type="EC" id="2.1.1.80" evidence="2"/>
<name>A0A3G1KM72_FORW1</name>
<evidence type="ECO:0000259" key="11">
    <source>
        <dbReference type="PROSITE" id="PS50123"/>
    </source>
</evidence>
<dbReference type="GO" id="GO:0008983">
    <property type="term" value="F:protein-glutamate O-methyltransferase activity"/>
    <property type="evidence" value="ECO:0007669"/>
    <property type="project" value="UniProtKB-EC"/>
</dbReference>
<dbReference type="PANTHER" id="PTHR24422:SF27">
    <property type="entry name" value="PROTEIN-GLUTAMATE O-METHYLTRANSFERASE"/>
    <property type="match status" value="1"/>
</dbReference>
<evidence type="ECO:0000259" key="9">
    <source>
        <dbReference type="PROSITE" id="PS50113"/>
    </source>
</evidence>
<dbReference type="PRINTS" id="PR00996">
    <property type="entry name" value="CHERMTFRASE"/>
</dbReference>